<dbReference type="InterPro" id="IPR045865">
    <property type="entry name" value="ACT-like_dom_sf"/>
</dbReference>
<gene>
    <name evidence="2" type="ORF">MAF45_04865</name>
</gene>
<dbReference type="EMBL" id="JAKNCT010000005">
    <property type="protein sequence ID" value="MCG5030776.1"/>
    <property type="molecule type" value="Genomic_DNA"/>
</dbReference>
<accession>A0ABS9MQ87</accession>
<protein>
    <submittedName>
        <fullName evidence="2">ACT domain-containing protein</fullName>
    </submittedName>
</protein>
<keyword evidence="3" id="KW-1185">Reference proteome</keyword>
<feature type="domain" description="CASTOR ACT" evidence="1">
    <location>
        <begin position="64"/>
        <end position="124"/>
    </location>
</feature>
<name>A0ABS9MQ87_9BURK</name>
<evidence type="ECO:0000259" key="1">
    <source>
        <dbReference type="Pfam" id="PF13840"/>
    </source>
</evidence>
<dbReference type="Pfam" id="PF13840">
    <property type="entry name" value="ACT_7"/>
    <property type="match status" value="1"/>
</dbReference>
<dbReference type="CDD" id="cd02116">
    <property type="entry name" value="ACT"/>
    <property type="match status" value="1"/>
</dbReference>
<proteinExistence type="predicted"/>
<sequence length="131" mass="14086">MEAAFKEAGLALQACPYLFAVAKIADPSGIDWSVPWTFVSSTPGELSIVCQEKALPASARPVSYGWKMIRVIGKMPFDAVGVMASLSGALAREGIPLLAFSSYDTDFLFVKSVHCSRALEALEKGGCRVRR</sequence>
<organism evidence="2 3">
    <name type="scientific">Mesosutterella porci</name>
    <dbReference type="NCBI Taxonomy" id="2915351"/>
    <lineage>
        <taxon>Bacteria</taxon>
        <taxon>Pseudomonadati</taxon>
        <taxon>Pseudomonadota</taxon>
        <taxon>Betaproteobacteria</taxon>
        <taxon>Burkholderiales</taxon>
        <taxon>Sutterellaceae</taxon>
        <taxon>Mesosutterella</taxon>
    </lineage>
</organism>
<dbReference type="Gene3D" id="3.30.2130.10">
    <property type="entry name" value="VC0802-like"/>
    <property type="match status" value="1"/>
</dbReference>
<evidence type="ECO:0000313" key="2">
    <source>
        <dbReference type="EMBL" id="MCG5030776.1"/>
    </source>
</evidence>
<dbReference type="RefSeq" id="WP_237978432.1">
    <property type="nucleotide sequence ID" value="NZ_JAKNCT010000005.1"/>
</dbReference>
<comment type="caution">
    <text evidence="2">The sequence shown here is derived from an EMBL/GenBank/DDBJ whole genome shotgun (WGS) entry which is preliminary data.</text>
</comment>
<dbReference type="SUPFAM" id="SSF55021">
    <property type="entry name" value="ACT-like"/>
    <property type="match status" value="2"/>
</dbReference>
<dbReference type="InterPro" id="IPR027795">
    <property type="entry name" value="CASTOR_ACT_dom"/>
</dbReference>
<reference evidence="2 3" key="1">
    <citation type="submission" date="2022-02" db="EMBL/GenBank/DDBJ databases">
        <title>Mesosutterella porci, a novel member of the family Sutterellaceae from pig feces.</title>
        <authorList>
            <person name="Wylensek D."/>
            <person name="Clavel T."/>
        </authorList>
    </citation>
    <scope>NUCLEOTIDE SEQUENCE [LARGE SCALE GENOMIC DNA]</scope>
    <source>
        <strain evidence="3">oilRF-744-wt-GAM-9</strain>
    </source>
</reference>
<dbReference type="Proteomes" id="UP001297600">
    <property type="component" value="Unassembled WGS sequence"/>
</dbReference>
<evidence type="ECO:0000313" key="3">
    <source>
        <dbReference type="Proteomes" id="UP001297600"/>
    </source>
</evidence>